<dbReference type="PROSITE" id="PS50893">
    <property type="entry name" value="ABC_TRANSPORTER_2"/>
    <property type="match status" value="1"/>
</dbReference>
<dbReference type="EMBL" id="LAZR01063291">
    <property type="protein sequence ID" value="KKK59787.1"/>
    <property type="molecule type" value="Genomic_DNA"/>
</dbReference>
<comment type="caution">
    <text evidence="4">The sequence shown here is derived from an EMBL/GenBank/DDBJ whole genome shotgun (WGS) entry which is preliminary data.</text>
</comment>
<dbReference type="GO" id="GO:0016887">
    <property type="term" value="F:ATP hydrolysis activity"/>
    <property type="evidence" value="ECO:0007669"/>
    <property type="project" value="InterPro"/>
</dbReference>
<dbReference type="InterPro" id="IPR017871">
    <property type="entry name" value="ABC_transporter-like_CS"/>
</dbReference>
<dbReference type="InterPro" id="IPR003593">
    <property type="entry name" value="AAA+_ATPase"/>
</dbReference>
<dbReference type="PROSITE" id="PS00211">
    <property type="entry name" value="ABC_TRANSPORTER_1"/>
    <property type="match status" value="1"/>
</dbReference>
<feature type="non-terminal residue" evidence="4">
    <location>
        <position position="1"/>
    </location>
</feature>
<dbReference type="GO" id="GO:0005524">
    <property type="term" value="F:ATP binding"/>
    <property type="evidence" value="ECO:0007669"/>
    <property type="project" value="UniProtKB-KW"/>
</dbReference>
<evidence type="ECO:0000259" key="3">
    <source>
        <dbReference type="PROSITE" id="PS50893"/>
    </source>
</evidence>
<dbReference type="InterPro" id="IPR039421">
    <property type="entry name" value="Type_1_exporter"/>
</dbReference>
<keyword evidence="1" id="KW-0547">Nucleotide-binding</keyword>
<feature type="domain" description="ABC transporter" evidence="3">
    <location>
        <begin position="1"/>
        <end position="200"/>
    </location>
</feature>
<evidence type="ECO:0000256" key="2">
    <source>
        <dbReference type="ARBA" id="ARBA00022840"/>
    </source>
</evidence>
<dbReference type="Pfam" id="PF00005">
    <property type="entry name" value="ABC_tran"/>
    <property type="match status" value="1"/>
</dbReference>
<dbReference type="SUPFAM" id="SSF52540">
    <property type="entry name" value="P-loop containing nucleoside triphosphate hydrolases"/>
    <property type="match status" value="1"/>
</dbReference>
<dbReference type="Gene3D" id="3.40.50.300">
    <property type="entry name" value="P-loop containing nucleotide triphosphate hydrolases"/>
    <property type="match status" value="1"/>
</dbReference>
<dbReference type="SMART" id="SM00382">
    <property type="entry name" value="AAA"/>
    <property type="match status" value="1"/>
</dbReference>
<dbReference type="PANTHER" id="PTHR43394:SF1">
    <property type="entry name" value="ATP-BINDING CASSETTE SUB-FAMILY B MEMBER 10, MITOCHONDRIAL"/>
    <property type="match status" value="1"/>
</dbReference>
<keyword evidence="2" id="KW-0067">ATP-binding</keyword>
<reference evidence="4" key="1">
    <citation type="journal article" date="2015" name="Nature">
        <title>Complex archaea that bridge the gap between prokaryotes and eukaryotes.</title>
        <authorList>
            <person name="Spang A."/>
            <person name="Saw J.H."/>
            <person name="Jorgensen S.L."/>
            <person name="Zaremba-Niedzwiedzka K."/>
            <person name="Martijn J."/>
            <person name="Lind A.E."/>
            <person name="van Eijk R."/>
            <person name="Schleper C."/>
            <person name="Guy L."/>
            <person name="Ettema T.J."/>
        </authorList>
    </citation>
    <scope>NUCLEOTIDE SEQUENCE</scope>
</reference>
<proteinExistence type="predicted"/>
<accession>A0A0F8WSA0</accession>
<dbReference type="AlphaFoldDB" id="A0A0F8WSA0"/>
<dbReference type="InterPro" id="IPR003439">
    <property type="entry name" value="ABC_transporter-like_ATP-bd"/>
</dbReference>
<sequence length="226" mass="25318">SGGGKSTLIDLILGIIFPIQGQILYDGKPLEYYSYENWCQSVGVVSQDVFLFNDSIIKNIAYGDAEPRFDQVQYAAKLAYAHDFILECPEGYNTFVGDRGVRLSGGQRQRIALARAIYHQPDILILDEATSALDTASERLIQKALEKMHGNLAIVAVAHRVSTIRNADIIYYIHNGKIKEEGTHDELILKGIYYKELVQEQDSRKVSIDIENTPRPAIAQCKVKQS</sequence>
<dbReference type="PANTHER" id="PTHR43394">
    <property type="entry name" value="ATP-DEPENDENT PERMEASE MDL1, MITOCHONDRIAL"/>
    <property type="match status" value="1"/>
</dbReference>
<evidence type="ECO:0000313" key="4">
    <source>
        <dbReference type="EMBL" id="KKK59787.1"/>
    </source>
</evidence>
<gene>
    <name evidence="4" type="ORF">LCGC14_3030880</name>
</gene>
<dbReference type="InterPro" id="IPR027417">
    <property type="entry name" value="P-loop_NTPase"/>
</dbReference>
<protein>
    <recommendedName>
        <fullName evidence="3">ABC transporter domain-containing protein</fullName>
    </recommendedName>
</protein>
<evidence type="ECO:0000256" key="1">
    <source>
        <dbReference type="ARBA" id="ARBA00022741"/>
    </source>
</evidence>
<organism evidence="4">
    <name type="scientific">marine sediment metagenome</name>
    <dbReference type="NCBI Taxonomy" id="412755"/>
    <lineage>
        <taxon>unclassified sequences</taxon>
        <taxon>metagenomes</taxon>
        <taxon>ecological metagenomes</taxon>
    </lineage>
</organism>
<name>A0A0F8WSA0_9ZZZZ</name>
<dbReference type="GO" id="GO:0015421">
    <property type="term" value="F:ABC-type oligopeptide transporter activity"/>
    <property type="evidence" value="ECO:0007669"/>
    <property type="project" value="TreeGrafter"/>
</dbReference>